<evidence type="ECO:0000256" key="2">
    <source>
        <dbReference type="PIRSR" id="PIRSR617939-1"/>
    </source>
</evidence>
<feature type="binding site" evidence="3">
    <location>
        <position position="122"/>
    </location>
    <ligand>
        <name>substrate</name>
    </ligand>
</feature>
<evidence type="ECO:0000313" key="6">
    <source>
        <dbReference type="Proteomes" id="UP000182192"/>
    </source>
</evidence>
<feature type="active site" description="Proton acceptor" evidence="2">
    <location>
        <position position="83"/>
    </location>
</feature>
<dbReference type="Pfam" id="PF06094">
    <property type="entry name" value="GGACT"/>
    <property type="match status" value="1"/>
</dbReference>
<feature type="binding site" evidence="3">
    <location>
        <begin position="16"/>
        <end position="21"/>
    </location>
    <ligand>
        <name>substrate</name>
    </ligand>
</feature>
<dbReference type="Proteomes" id="UP000182192">
    <property type="component" value="Unassembled WGS sequence"/>
</dbReference>
<dbReference type="GO" id="GO:0003839">
    <property type="term" value="F:gamma-glutamylcyclotransferase activity"/>
    <property type="evidence" value="ECO:0007669"/>
    <property type="project" value="InterPro"/>
</dbReference>
<keyword evidence="5" id="KW-0808">Transferase</keyword>
<dbReference type="GO" id="GO:0016740">
    <property type="term" value="F:transferase activity"/>
    <property type="evidence" value="ECO:0007669"/>
    <property type="project" value="UniProtKB-KW"/>
</dbReference>
<feature type="domain" description="Gamma-glutamylcyclotransferase AIG2-like" evidence="4">
    <location>
        <begin position="17"/>
        <end position="112"/>
    </location>
</feature>
<dbReference type="InterPro" id="IPR013024">
    <property type="entry name" value="GGCT-like"/>
</dbReference>
<dbReference type="AlphaFoldDB" id="A0A1I1M2A3"/>
<dbReference type="InterPro" id="IPR017939">
    <property type="entry name" value="G-Glutamylcylcotransferase"/>
</dbReference>
<dbReference type="EMBL" id="FOKQ01000021">
    <property type="protein sequence ID" value="SFC79511.1"/>
    <property type="molecule type" value="Genomic_DNA"/>
</dbReference>
<dbReference type="Gene3D" id="3.10.490.10">
    <property type="entry name" value="Gamma-glutamyl cyclotransferase-like"/>
    <property type="match status" value="1"/>
</dbReference>
<evidence type="ECO:0000256" key="3">
    <source>
        <dbReference type="PIRSR" id="PIRSR617939-2"/>
    </source>
</evidence>
<evidence type="ECO:0000259" key="4">
    <source>
        <dbReference type="Pfam" id="PF06094"/>
    </source>
</evidence>
<dbReference type="PANTHER" id="PTHR12935">
    <property type="entry name" value="GAMMA-GLUTAMYLCYCLOTRANSFERASE"/>
    <property type="match status" value="1"/>
</dbReference>
<dbReference type="OrthoDB" id="158990at2"/>
<sequence length="188" mass="21742">MKKKNEYKHSEKPMLYIAYGSNINLPQMAFRCPHSKVIGSAMVKDWELEFRGVATIVPKPNTEVPVLLWELDPRDIPALNRYEGFPHLYRQEDIPLELDGKQVMGMAYLMNRGQISPPTQGYLQTIWDGYKANGMDTSYLIEAASRSYDYASNMNVRYSQDFDEDEYEDFGIDDDNGLDDDIQMSFKI</sequence>
<dbReference type="InterPro" id="IPR036568">
    <property type="entry name" value="GGCT-like_sf"/>
</dbReference>
<evidence type="ECO:0000256" key="1">
    <source>
        <dbReference type="ARBA" id="ARBA00023239"/>
    </source>
</evidence>
<gene>
    <name evidence="5" type="ORF">SAMN02910406_02395</name>
</gene>
<dbReference type="InterPro" id="IPR009288">
    <property type="entry name" value="AIG2-like_dom"/>
</dbReference>
<dbReference type="PANTHER" id="PTHR12935:SF0">
    <property type="entry name" value="GAMMA-GLUTAMYLCYCLOTRANSFERASE"/>
    <property type="match status" value="1"/>
</dbReference>
<protein>
    <submittedName>
        <fullName evidence="5">Gamma-glutamyl cyclotransferase, AIG2-like</fullName>
    </submittedName>
</protein>
<name>A0A1I1M2A3_RUMAL</name>
<organism evidence="5 6">
    <name type="scientific">Ruminococcus albus</name>
    <dbReference type="NCBI Taxonomy" id="1264"/>
    <lineage>
        <taxon>Bacteria</taxon>
        <taxon>Bacillati</taxon>
        <taxon>Bacillota</taxon>
        <taxon>Clostridia</taxon>
        <taxon>Eubacteriales</taxon>
        <taxon>Oscillospiraceae</taxon>
        <taxon>Ruminococcus</taxon>
    </lineage>
</organism>
<dbReference type="CDD" id="cd06661">
    <property type="entry name" value="GGCT_like"/>
    <property type="match status" value="1"/>
</dbReference>
<dbReference type="RefSeq" id="WP_143098719.1">
    <property type="nucleotide sequence ID" value="NZ_FOKQ01000021.1"/>
</dbReference>
<reference evidence="5 6" key="1">
    <citation type="submission" date="2016-10" db="EMBL/GenBank/DDBJ databases">
        <authorList>
            <person name="de Groot N.N."/>
        </authorList>
    </citation>
    <scope>NUCLEOTIDE SEQUENCE [LARGE SCALE GENOMIC DNA]</scope>
    <source>
        <strain evidence="5 6">AR67</strain>
    </source>
</reference>
<evidence type="ECO:0000313" key="5">
    <source>
        <dbReference type="EMBL" id="SFC79511.1"/>
    </source>
</evidence>
<keyword evidence="1" id="KW-0456">Lyase</keyword>
<accession>A0A1I1M2A3</accession>
<dbReference type="SUPFAM" id="SSF110857">
    <property type="entry name" value="Gamma-glutamyl cyclotransferase-like"/>
    <property type="match status" value="1"/>
</dbReference>
<proteinExistence type="predicted"/>